<name>A0A399ET98_9DEIN</name>
<sequence>MGLPEDLPPSRLNLVVGKFAPLHKGHQLLLERALQDTTGHDFLVVLVYSNPDFPEMPSRVRAEWVRQLYPQARVYVPENPPPNDADDLTHREFVRRWLEAHYAPHLENVHVYTSEGYGEGFARHLGARHVTADPQRRRFPISGSQLREWLAEFKARTRLELIGQSLWTDYGQSWEVFCRAGEWLDERVWRSLQHWYAPVQRVVFLGAESTGKTTLARRMAQEYGTRWVEEYGREHYERRGGVMELSDYLEVAQRHRELEDEAATQARNYLFVDTNALTTLFFSYYYNQSALLELHALARECAGRYHHTFVCADDIPFEQDGWRDNETWRGRMQGLVLHDLDVRGVPYTVVRGSLEQRVAQVRAVLEGRPLPAEPFPTRHLGPRPA</sequence>
<proteinExistence type="predicted"/>
<accession>A0A399ET98</accession>
<evidence type="ECO:0000313" key="3">
    <source>
        <dbReference type="Proteomes" id="UP000265715"/>
    </source>
</evidence>
<keyword evidence="3" id="KW-1185">Reference proteome</keyword>
<dbReference type="OrthoDB" id="9802794at2"/>
<organism evidence="2 3">
    <name type="scientific">Calidithermus terrae</name>
    <dbReference type="NCBI Taxonomy" id="1408545"/>
    <lineage>
        <taxon>Bacteria</taxon>
        <taxon>Thermotogati</taxon>
        <taxon>Deinococcota</taxon>
        <taxon>Deinococci</taxon>
        <taxon>Thermales</taxon>
        <taxon>Thermaceae</taxon>
        <taxon>Calidithermus</taxon>
    </lineage>
</organism>
<dbReference type="SUPFAM" id="SSF52540">
    <property type="entry name" value="P-loop containing nucleoside triphosphate hydrolases"/>
    <property type="match status" value="1"/>
</dbReference>
<dbReference type="RefSeq" id="WP_119314813.1">
    <property type="nucleotide sequence ID" value="NZ_QXDL01000058.1"/>
</dbReference>
<dbReference type="PANTHER" id="PTHR37512">
    <property type="entry name" value="TRIFUNCTIONAL NAD BIOSYNTHESIS/REGULATOR PROTEIN NADR"/>
    <property type="match status" value="1"/>
</dbReference>
<dbReference type="InterPro" id="IPR014729">
    <property type="entry name" value="Rossmann-like_a/b/a_fold"/>
</dbReference>
<dbReference type="InterPro" id="IPR038727">
    <property type="entry name" value="NadR/Ttd14_AAA_dom"/>
</dbReference>
<dbReference type="Pfam" id="PF13521">
    <property type="entry name" value="AAA_28"/>
    <property type="match status" value="1"/>
</dbReference>
<dbReference type="InterPro" id="IPR052735">
    <property type="entry name" value="NAD_biosynth-regulator"/>
</dbReference>
<dbReference type="InterPro" id="IPR027417">
    <property type="entry name" value="P-loop_NTPase"/>
</dbReference>
<protein>
    <submittedName>
        <fullName evidence="2">Trifunctional NAD biosynthesis/regulator protein NadR</fullName>
    </submittedName>
</protein>
<evidence type="ECO:0000259" key="1">
    <source>
        <dbReference type="Pfam" id="PF13521"/>
    </source>
</evidence>
<dbReference type="AlphaFoldDB" id="A0A399ET98"/>
<reference evidence="2 3" key="1">
    <citation type="submission" date="2018-08" db="EMBL/GenBank/DDBJ databases">
        <title>Meiothermus terrae DSM 26712 genome sequencing project.</title>
        <authorList>
            <person name="Da Costa M.S."/>
            <person name="Albuquerque L."/>
            <person name="Raposo P."/>
            <person name="Froufe H.J.C."/>
            <person name="Barroso C.S."/>
            <person name="Egas C."/>
        </authorList>
    </citation>
    <scope>NUCLEOTIDE SEQUENCE [LARGE SCALE GENOMIC DNA]</scope>
    <source>
        <strain evidence="2 3">DSM 26712</strain>
    </source>
</reference>
<evidence type="ECO:0000313" key="2">
    <source>
        <dbReference type="EMBL" id="RIH85451.1"/>
    </source>
</evidence>
<dbReference type="EMBL" id="QXDL01000058">
    <property type="protein sequence ID" value="RIH85451.1"/>
    <property type="molecule type" value="Genomic_DNA"/>
</dbReference>
<dbReference type="Gene3D" id="3.40.50.620">
    <property type="entry name" value="HUPs"/>
    <property type="match status" value="1"/>
</dbReference>
<comment type="caution">
    <text evidence="2">The sequence shown here is derived from an EMBL/GenBank/DDBJ whole genome shotgun (WGS) entry which is preliminary data.</text>
</comment>
<gene>
    <name evidence="2" type="primary">nadR</name>
    <name evidence="2" type="ORF">Mterra_01689</name>
</gene>
<dbReference type="PANTHER" id="PTHR37512:SF1">
    <property type="entry name" value="NADR_TTD14 AAA DOMAIN-CONTAINING PROTEIN"/>
    <property type="match status" value="1"/>
</dbReference>
<dbReference type="SUPFAM" id="SSF52374">
    <property type="entry name" value="Nucleotidylyl transferase"/>
    <property type="match status" value="1"/>
</dbReference>
<feature type="domain" description="NadR/Ttd14 AAA" evidence="1">
    <location>
        <begin position="201"/>
        <end position="357"/>
    </location>
</feature>
<dbReference type="Proteomes" id="UP000265715">
    <property type="component" value="Unassembled WGS sequence"/>
</dbReference>
<dbReference type="Gene3D" id="3.40.50.300">
    <property type="entry name" value="P-loop containing nucleotide triphosphate hydrolases"/>
    <property type="match status" value="1"/>
</dbReference>